<keyword evidence="2" id="KW-1185">Reference proteome</keyword>
<proteinExistence type="predicted"/>
<dbReference type="EMBL" id="CM034408">
    <property type="protein sequence ID" value="KAJ0172029.1"/>
    <property type="molecule type" value="Genomic_DNA"/>
</dbReference>
<name>A0ACC1CKT5_9NEOP</name>
<accession>A0ACC1CKT5</accession>
<evidence type="ECO:0000313" key="1">
    <source>
        <dbReference type="EMBL" id="KAJ0172029.1"/>
    </source>
</evidence>
<gene>
    <name evidence="1" type="ORF">K1T71_012002</name>
</gene>
<sequence length="934" mass="107266">MTETRRMQLHLGKCIEDLDKLHNVPDLKSKKATLLCKTAQKLFESAEESRMKGDEEYSYVYFMKYLRVIAYISKDKEYLKHKAYFNNMLGAKNPNKAIDAAEKLKNSLIDRYDKEQQSQRKNELKETELMKQKIEEKKAIEAVAVNEPVQPMGLPGPDEVTIKSEQLYMILKSGKLKVMILDARPGKDYIESHINYPACISVPEQCIAPGHSANILEQNLPAASKPVWAERASMELIVMLDWNSTAVIPGKPLHLLKTILLKWDMKVRYIRPPVGLSGGYEDWLLKYPALTTNPHATPPRHEEFLDDMLGDIDYPLWSDISPPPSAASAVPRRPGEPMVDRSSKAAALQIYEERARMQMILEQQERIADTSLTLEMQRIEAEQDWEKVRVQHETEQQDDVRAMYKLREQEIISQLMQLENKQYDMEQENQSLREQLEEYQRREKEEAERLAEHIVKESEQTGAQQEAEAERQRLLSEQAAASKELAVKRARIAAVREQRDQLDQTREKLETERKRKLAEARGKRKPDLDKDEDGDTYMESPGDTPGAAGMNRSHSSPNIAKVSSDEEEACMPVVDRTKKPVKVAPSTEHHHRDFQPVWGDVGRGLTGLKNLGNTCYMNSILQCLNNTAILVTYFCNGQYMEHVNRSHSTRGAIAEEVAAVVRALWSGQYRFIATRDLRNEVGKHQRSFRGCEQQDSHEFLTILMDWLHLDLQFTINLPPHKDSLAPSEKAWHEYTKSKESLILRLFYGQIKSTVKCTVCGKQSVTYESFSNLSLELPANANRCTLSDCLKLYLNGETIPGWNCPNCKDKRDAVKKLDISRLPPVLVIHFKRFYVDPKEYMCNSYRKKQTYIDFPLEDLDTRQFSLHCPPNPLYHLYAVSNHYGSMEGGHYTAYCKSSVYGKWYKYDDHVVTEISPSEVKSSAAYILFYTSCGPS</sequence>
<comment type="caution">
    <text evidence="1">The sequence shown here is derived from an EMBL/GenBank/DDBJ whole genome shotgun (WGS) entry which is preliminary data.</text>
</comment>
<dbReference type="Proteomes" id="UP000824533">
    <property type="component" value="Linkage Group LG22"/>
</dbReference>
<protein>
    <submittedName>
        <fullName evidence="1">Uncharacterized protein</fullName>
    </submittedName>
</protein>
<organism evidence="1 2">
    <name type="scientific">Dendrolimus kikuchii</name>
    <dbReference type="NCBI Taxonomy" id="765133"/>
    <lineage>
        <taxon>Eukaryota</taxon>
        <taxon>Metazoa</taxon>
        <taxon>Ecdysozoa</taxon>
        <taxon>Arthropoda</taxon>
        <taxon>Hexapoda</taxon>
        <taxon>Insecta</taxon>
        <taxon>Pterygota</taxon>
        <taxon>Neoptera</taxon>
        <taxon>Endopterygota</taxon>
        <taxon>Lepidoptera</taxon>
        <taxon>Glossata</taxon>
        <taxon>Ditrysia</taxon>
        <taxon>Bombycoidea</taxon>
        <taxon>Lasiocampidae</taxon>
        <taxon>Dendrolimus</taxon>
    </lineage>
</organism>
<evidence type="ECO:0000313" key="2">
    <source>
        <dbReference type="Proteomes" id="UP000824533"/>
    </source>
</evidence>
<reference evidence="1 2" key="1">
    <citation type="journal article" date="2021" name="Front. Genet.">
        <title>Chromosome-Level Genome Assembly Reveals Significant Gene Expansion in the Toll and IMD Signaling Pathways of Dendrolimus kikuchii.</title>
        <authorList>
            <person name="Zhou J."/>
            <person name="Wu P."/>
            <person name="Xiong Z."/>
            <person name="Liu N."/>
            <person name="Zhao N."/>
            <person name="Ji M."/>
            <person name="Qiu Y."/>
            <person name="Yang B."/>
        </authorList>
    </citation>
    <scope>NUCLEOTIDE SEQUENCE [LARGE SCALE GENOMIC DNA]</scope>
    <source>
        <strain evidence="1">Ann1</strain>
    </source>
</reference>